<dbReference type="KEGG" id="gdi:GDI1744"/>
<evidence type="ECO:0000313" key="2">
    <source>
        <dbReference type="EMBL" id="CAP55687.1"/>
    </source>
</evidence>
<organism evidence="2 3">
    <name type="scientific">Gluconacetobacter diazotrophicus (strain ATCC 49037 / DSM 5601 / CCUG 37298 / CIP 103539 / LMG 7603 / PAl5)</name>
    <dbReference type="NCBI Taxonomy" id="272568"/>
    <lineage>
        <taxon>Bacteria</taxon>
        <taxon>Pseudomonadati</taxon>
        <taxon>Pseudomonadota</taxon>
        <taxon>Alphaproteobacteria</taxon>
        <taxon>Acetobacterales</taxon>
        <taxon>Acetobacteraceae</taxon>
        <taxon>Gluconacetobacter</taxon>
    </lineage>
</organism>
<evidence type="ECO:0008006" key="4">
    <source>
        <dbReference type="Google" id="ProtNLM"/>
    </source>
</evidence>
<keyword evidence="3" id="KW-1185">Reference proteome</keyword>
<dbReference type="Proteomes" id="UP000001176">
    <property type="component" value="Chromosome"/>
</dbReference>
<feature type="region of interest" description="Disordered" evidence="1">
    <location>
        <begin position="33"/>
        <end position="65"/>
    </location>
</feature>
<sequence length="104" mass="11770">MVDIDRAVAGLSAGGDLRFVNIYATGTRVREFWRGSSGPQGSMMTRPKDSPPKRPSKSTMKAQQDDPFELWLKRGLHQLFDDVAREPVPEELLRLIEEDRKTGK</sequence>
<name>A9HHV8_GLUDA</name>
<evidence type="ECO:0000313" key="3">
    <source>
        <dbReference type="Proteomes" id="UP000001176"/>
    </source>
</evidence>
<accession>A9HHV8</accession>
<protein>
    <recommendedName>
        <fullName evidence="4">Anti-sigma factor NepR domain-containing protein</fullName>
    </recommendedName>
</protein>
<dbReference type="AlphaFoldDB" id="A9HHV8"/>
<reference evidence="2 3" key="1">
    <citation type="journal article" date="2009" name="BMC Genomics">
        <title>Complete genome sequence of the sugarcane nitrogen-fixing endophyte Gluconacetobacter diazotrophicus Pal5.</title>
        <authorList>
            <person name="Bertalan M."/>
            <person name="Albano R."/>
            <person name="Padua V."/>
            <person name="Rouws L."/>
            <person name="Rojas C."/>
            <person name="Hemerly A."/>
            <person name="Teixeira K."/>
            <person name="Schwab S."/>
            <person name="Araujo J."/>
            <person name="Oliveira A."/>
            <person name="Franca L."/>
            <person name="Magalhaes V."/>
            <person name="Alqueres S."/>
            <person name="Cardoso A."/>
            <person name="Almeida W."/>
            <person name="Loureiro M.M."/>
            <person name="Nogueira E."/>
            <person name="Cidade D."/>
            <person name="Oliveira D."/>
            <person name="Simao T."/>
            <person name="Macedo J."/>
            <person name="Valadao A."/>
            <person name="Dreschsel M."/>
            <person name="Freitas F."/>
            <person name="Vidal M."/>
            <person name="Guedes H."/>
            <person name="Rodrigues E."/>
            <person name="Meneses C."/>
            <person name="Brioso P."/>
            <person name="Pozzer L."/>
            <person name="Figueiredo D."/>
            <person name="Montano H."/>
            <person name="Junior J."/>
            <person name="Filho G."/>
            <person name="Flores V."/>
            <person name="Ferreira B."/>
            <person name="Branco A."/>
            <person name="Gonzalez P."/>
            <person name="Guillobel H."/>
            <person name="Lemos M."/>
            <person name="Seibel L."/>
            <person name="Macedo J."/>
            <person name="Alves-Ferreira M."/>
            <person name="Sachetto-Martins G."/>
            <person name="Coelho A."/>
            <person name="Santos E."/>
            <person name="Amaral G."/>
            <person name="Neves A."/>
            <person name="Pacheco A.B."/>
            <person name="Carvalho D."/>
            <person name="Lery L."/>
            <person name="Bisch P."/>
            <person name="Rossle S.C."/>
            <person name="Urmenyi T."/>
            <person name="Kruger W.V."/>
            <person name="Martins O."/>
            <person name="Baldani J.I."/>
            <person name="Ferreira P.C."/>
        </authorList>
    </citation>
    <scope>NUCLEOTIDE SEQUENCE [LARGE SCALE GENOMIC DNA]</scope>
    <source>
        <strain evidence="3">ATCC 49037 / DSM 5601 / CCUG 37298 / CIP 103539 / LMG 7603 / PAl5</strain>
    </source>
</reference>
<gene>
    <name evidence="2" type="ordered locus">GDI1744</name>
</gene>
<evidence type="ECO:0000256" key="1">
    <source>
        <dbReference type="SAM" id="MobiDB-lite"/>
    </source>
</evidence>
<proteinExistence type="predicted"/>
<dbReference type="EMBL" id="AM889285">
    <property type="protein sequence ID" value="CAP55687.1"/>
    <property type="molecule type" value="Genomic_DNA"/>
</dbReference>